<dbReference type="AlphaFoldDB" id="X5F6Y7"/>
<accession>X5F6Y7</accession>
<proteinExistence type="predicted"/>
<dbReference type="PATRIC" id="fig|487.517.peg.621"/>
<dbReference type="KEGG" id="nmx:NMA510612_0623"/>
<dbReference type="EMBL" id="CP007524">
    <property type="protein sequence ID" value="AHW74928.1"/>
    <property type="molecule type" value="Genomic_DNA"/>
</dbReference>
<name>X5F6Y7_NEIME</name>
<dbReference type="Proteomes" id="UP000023582">
    <property type="component" value="Chromosome"/>
</dbReference>
<protein>
    <submittedName>
        <fullName evidence="1">Uncharacterized protein</fullName>
    </submittedName>
</protein>
<reference evidence="2" key="2">
    <citation type="submission" date="2014-02" db="EMBL/GenBank/DDBJ databases">
        <title>Complete Genome Sequence of Neisseria meningitides, serogroup A strain 510612.</title>
        <authorList>
            <person name="Zhang X."/>
            <person name="Zhang Y."/>
            <person name="Yang J."/>
            <person name="Zhu Y."/>
            <person name="Jin Q."/>
        </authorList>
    </citation>
    <scope>NUCLEOTIDE SEQUENCE</scope>
    <source>
        <strain evidence="2">NMA510612</strain>
    </source>
</reference>
<evidence type="ECO:0000313" key="2">
    <source>
        <dbReference type="Proteomes" id="UP000023582"/>
    </source>
</evidence>
<evidence type="ECO:0000313" key="1">
    <source>
        <dbReference type="EMBL" id="AHW74928.1"/>
    </source>
</evidence>
<reference evidence="1 2" key="1">
    <citation type="journal article" date="2014" name="Genome Announc.">
        <title>Complete Genome Sequence of Neisseria meningitidis Serogroup A Strain NMA510612, Isolated from a Patient with Bacterial Meningitis in China.</title>
        <authorList>
            <person name="Zhang Y."/>
            <person name="Yang J."/>
            <person name="Xu L."/>
            <person name="Zhu Y."/>
            <person name="Liu B."/>
            <person name="Shao Z."/>
            <person name="Zhang X."/>
            <person name="Jin Q."/>
        </authorList>
    </citation>
    <scope>NUCLEOTIDE SEQUENCE [LARGE SCALE GENOMIC DNA]</scope>
    <source>
        <strain evidence="2">NMA510612</strain>
    </source>
</reference>
<organism evidence="1 2">
    <name type="scientific">Neisseria meningitidis</name>
    <dbReference type="NCBI Taxonomy" id="487"/>
    <lineage>
        <taxon>Bacteria</taxon>
        <taxon>Pseudomonadati</taxon>
        <taxon>Pseudomonadota</taxon>
        <taxon>Betaproteobacteria</taxon>
        <taxon>Neisseriales</taxon>
        <taxon>Neisseriaceae</taxon>
        <taxon>Neisseria</taxon>
    </lineage>
</organism>
<sequence>MVVQLYFHVFFAVFSDAVKNQVSSIRADWTGLYGQEGGAAG</sequence>
<gene>
    <name evidence="1" type="ORF">NMA510612_0623</name>
</gene>